<accession>A0ABY2FQH0</accession>
<keyword evidence="2" id="KW-1185">Reference proteome</keyword>
<evidence type="ECO:0000313" key="1">
    <source>
        <dbReference type="EMBL" id="TDW95370.1"/>
    </source>
</evidence>
<protein>
    <submittedName>
        <fullName evidence="1">Uncharacterized protein</fullName>
    </submittedName>
</protein>
<reference evidence="1 2" key="1">
    <citation type="submission" date="2019-03" db="EMBL/GenBank/DDBJ databases">
        <title>Genomic Encyclopedia of Type Strains, Phase III (KMG-III): the genomes of soil and plant-associated and newly described type strains.</title>
        <authorList>
            <person name="Whitman W."/>
        </authorList>
    </citation>
    <scope>NUCLEOTIDE SEQUENCE [LARGE SCALE GENOMIC DNA]</scope>
    <source>
        <strain evidence="1 2">VKMAc-2574</strain>
    </source>
</reference>
<dbReference type="RefSeq" id="WP_134001561.1">
    <property type="nucleotide sequence ID" value="NZ_SODU01000001.1"/>
</dbReference>
<organism evidence="1 2">
    <name type="scientific">Kribbella pratensis</name>
    <dbReference type="NCBI Taxonomy" id="2512112"/>
    <lineage>
        <taxon>Bacteria</taxon>
        <taxon>Bacillati</taxon>
        <taxon>Actinomycetota</taxon>
        <taxon>Actinomycetes</taxon>
        <taxon>Propionibacteriales</taxon>
        <taxon>Kribbellaceae</taxon>
        <taxon>Kribbella</taxon>
    </lineage>
</organism>
<dbReference type="EMBL" id="SODU01000001">
    <property type="protein sequence ID" value="TDW95370.1"/>
    <property type="molecule type" value="Genomic_DNA"/>
</dbReference>
<gene>
    <name evidence="1" type="ORF">EV137_2705</name>
</gene>
<comment type="caution">
    <text evidence="1">The sequence shown here is derived from an EMBL/GenBank/DDBJ whole genome shotgun (WGS) entry which is preliminary data.</text>
</comment>
<evidence type="ECO:0000313" key="2">
    <source>
        <dbReference type="Proteomes" id="UP000295060"/>
    </source>
</evidence>
<dbReference type="Proteomes" id="UP000295060">
    <property type="component" value="Unassembled WGS sequence"/>
</dbReference>
<proteinExistence type="predicted"/>
<sequence length="64" mass="7008">MANEVQAINVIFDGPPAPDAGRFVEVEDDRGRSLSIGEWIERPDGLWALRIPGVLAPPQPEREG</sequence>
<name>A0ABY2FQH0_9ACTN</name>